<dbReference type="GO" id="GO:0016405">
    <property type="term" value="F:CoA-ligase activity"/>
    <property type="evidence" value="ECO:0007669"/>
    <property type="project" value="TreeGrafter"/>
</dbReference>
<accession>A0AA41XK63</accession>
<dbReference type="PANTHER" id="PTHR24096">
    <property type="entry name" value="LONG-CHAIN-FATTY-ACID--COA LIGASE"/>
    <property type="match status" value="1"/>
</dbReference>
<dbReference type="InterPro" id="IPR045851">
    <property type="entry name" value="AMP-bd_C_sf"/>
</dbReference>
<dbReference type="Gene3D" id="3.40.50.12780">
    <property type="entry name" value="N-terminal domain of ligase-like"/>
    <property type="match status" value="1"/>
</dbReference>
<organism evidence="5 8">
    <name type="scientific">Mycobacterium alsense</name>
    <dbReference type="NCBI Taxonomy" id="324058"/>
    <lineage>
        <taxon>Bacteria</taxon>
        <taxon>Bacillati</taxon>
        <taxon>Actinomycetota</taxon>
        <taxon>Actinomycetes</taxon>
        <taxon>Mycobacteriales</taxon>
        <taxon>Mycobacteriaceae</taxon>
        <taxon>Mycobacterium</taxon>
    </lineage>
</organism>
<dbReference type="InterPro" id="IPR020845">
    <property type="entry name" value="AMP-binding_CS"/>
</dbReference>
<evidence type="ECO:0000313" key="8">
    <source>
        <dbReference type="Proteomes" id="UP001141650"/>
    </source>
</evidence>
<dbReference type="Pfam" id="PF00501">
    <property type="entry name" value="AMP-binding"/>
    <property type="match status" value="1"/>
</dbReference>
<reference evidence="5" key="2">
    <citation type="submission" date="2020-07" db="EMBL/GenBank/DDBJ databases">
        <authorList>
            <person name="Pettersson B.M.F."/>
            <person name="Behra P.R.K."/>
            <person name="Ramesh M."/>
            <person name="Das S."/>
            <person name="Dasgupta S."/>
            <person name="Kirsebom L.A."/>
        </authorList>
    </citation>
    <scope>NUCLEOTIDE SEQUENCE</scope>
    <source>
        <strain evidence="5">CCUG 55640</strain>
    </source>
</reference>
<dbReference type="RefSeq" id="WP_083136590.1">
    <property type="nucleotide sequence ID" value="NZ_JACKVH010000008.1"/>
</dbReference>
<comment type="caution">
    <text evidence="5">The sequence shown here is derived from an EMBL/GenBank/DDBJ whole genome shotgun (WGS) entry which is preliminary data.</text>
</comment>
<dbReference type="InterPro" id="IPR025110">
    <property type="entry name" value="AMP-bd_C"/>
</dbReference>
<dbReference type="Proteomes" id="UP000192319">
    <property type="component" value="Unassembled WGS sequence"/>
</dbReference>
<dbReference type="AlphaFoldDB" id="A0AA41XK63"/>
<evidence type="ECO:0000313" key="6">
    <source>
        <dbReference type="EMBL" id="OQZ93037.1"/>
    </source>
</evidence>
<evidence type="ECO:0000256" key="1">
    <source>
        <dbReference type="ARBA" id="ARBA00006432"/>
    </source>
</evidence>
<keyword evidence="7" id="KW-1185">Reference proteome</keyword>
<reference evidence="5" key="3">
    <citation type="journal article" date="2022" name="BMC Genomics">
        <title>Comparative genome analysis of mycobacteria focusing on tRNA and non-coding RNA.</title>
        <authorList>
            <person name="Behra P.R.K."/>
            <person name="Pettersson B.M.F."/>
            <person name="Ramesh M."/>
            <person name="Das S."/>
            <person name="Dasgupta S."/>
            <person name="Kirsebom L.A."/>
        </authorList>
    </citation>
    <scope>NUCLEOTIDE SEQUENCE</scope>
    <source>
        <strain evidence="5">CCUG 55640</strain>
    </source>
</reference>
<proteinExistence type="inferred from homology"/>
<evidence type="ECO:0000256" key="2">
    <source>
        <dbReference type="ARBA" id="ARBA00022598"/>
    </source>
</evidence>
<reference evidence="6 7" key="1">
    <citation type="submission" date="2017-02" db="EMBL/GenBank/DDBJ databases">
        <title>The new phylogeny of genus Mycobacterium.</title>
        <authorList>
            <person name="Tortoli E."/>
            <person name="Trovato A."/>
            <person name="Cirillo D.M."/>
        </authorList>
    </citation>
    <scope>NUCLEOTIDE SEQUENCE [LARGE SCALE GENOMIC DNA]</scope>
    <source>
        <strain evidence="6 7">DSM 45230</strain>
    </source>
</reference>
<sequence length="471" mass="50295">MTEPAALVFEERRFSLLELDALADGLAATLTARGVAAGQRVAVMASNRPEFVAVVLAIWRLGATAVLISPAWKRDEVDHALALTDPAHAVGDHPVLAGLMPMLPLDESVSPGAPVTRSLPPRADAVLVFSSGTTGLPKAVRHTHAALDEAVGHWRAALQLTRHDRIQIATPPSHILGLLNILTALRTGARMRLHPRFDIDRMLQHIESDRVTVEMAVAPIALAIASHPGLESYDLSSLRYIMWGATPVSPNVAEAVTRRTGVGWVPAYGTTELPVIACSPLQGSRLDSVGRPVPGVDVRVVSLENGRPVGPGEVGEIQARATSLMAGYLPEAATAEAIRDGWYRTGDVGSLDRDGWLRITDRLKEMIKVRGFQVAPAEIETVLHGHPAVDDCAVFGVPDGINGEAIVAAVAVKVPVDEQAVAGDLTALVDEKLASYKHLSRVVFVDDIPRLPSGKVLRRVLKETYGCTSDV</sequence>
<protein>
    <submittedName>
        <fullName evidence="5">AMP-binding protein</fullName>
    </submittedName>
    <submittedName>
        <fullName evidence="6">AMP-dependent synthetase</fullName>
    </submittedName>
</protein>
<gene>
    <name evidence="6" type="ORF">BST11_03370</name>
    <name evidence="5" type="ORF">H7K38_03310</name>
</gene>
<dbReference type="EMBL" id="JACKVH010000008">
    <property type="protein sequence ID" value="MCV7377676.1"/>
    <property type="molecule type" value="Genomic_DNA"/>
</dbReference>
<evidence type="ECO:0000259" key="4">
    <source>
        <dbReference type="Pfam" id="PF13193"/>
    </source>
</evidence>
<dbReference type="InterPro" id="IPR000873">
    <property type="entry name" value="AMP-dep_synth/lig_dom"/>
</dbReference>
<dbReference type="Proteomes" id="UP001141650">
    <property type="component" value="Unassembled WGS sequence"/>
</dbReference>
<name>A0AA41XK63_9MYCO</name>
<dbReference type="Gene3D" id="3.30.300.30">
    <property type="match status" value="1"/>
</dbReference>
<keyword evidence="2" id="KW-0436">Ligase</keyword>
<evidence type="ECO:0000259" key="3">
    <source>
        <dbReference type="Pfam" id="PF00501"/>
    </source>
</evidence>
<evidence type="ECO:0000313" key="7">
    <source>
        <dbReference type="Proteomes" id="UP000192319"/>
    </source>
</evidence>
<feature type="domain" description="AMP-binding enzyme C-terminal" evidence="4">
    <location>
        <begin position="378"/>
        <end position="455"/>
    </location>
</feature>
<dbReference type="SUPFAM" id="SSF56801">
    <property type="entry name" value="Acetyl-CoA synthetase-like"/>
    <property type="match status" value="1"/>
</dbReference>
<dbReference type="InterPro" id="IPR042099">
    <property type="entry name" value="ANL_N_sf"/>
</dbReference>
<dbReference type="PANTHER" id="PTHR24096:SF149">
    <property type="entry name" value="AMP-BINDING DOMAIN-CONTAINING PROTEIN-RELATED"/>
    <property type="match status" value="1"/>
</dbReference>
<dbReference type="PROSITE" id="PS00455">
    <property type="entry name" value="AMP_BINDING"/>
    <property type="match status" value="1"/>
</dbReference>
<evidence type="ECO:0000313" key="5">
    <source>
        <dbReference type="EMBL" id="MCV7377676.1"/>
    </source>
</evidence>
<dbReference type="Pfam" id="PF13193">
    <property type="entry name" value="AMP-binding_C"/>
    <property type="match status" value="1"/>
</dbReference>
<feature type="domain" description="AMP-dependent synthetase/ligase" evidence="3">
    <location>
        <begin position="5"/>
        <end position="329"/>
    </location>
</feature>
<comment type="similarity">
    <text evidence="1">Belongs to the ATP-dependent AMP-binding enzyme family.</text>
</comment>
<dbReference type="EMBL" id="MVHD01000003">
    <property type="protein sequence ID" value="OQZ93037.1"/>
    <property type="molecule type" value="Genomic_DNA"/>
</dbReference>